<accession>A0AAD1ULY1</accession>
<dbReference type="Proteomes" id="UP001295684">
    <property type="component" value="Unassembled WGS sequence"/>
</dbReference>
<dbReference type="AlphaFoldDB" id="A0AAD1ULY1"/>
<feature type="coiled-coil region" evidence="1">
    <location>
        <begin position="2"/>
        <end position="29"/>
    </location>
</feature>
<protein>
    <submittedName>
        <fullName evidence="2">Uncharacterized protein</fullName>
    </submittedName>
</protein>
<keyword evidence="3" id="KW-1185">Reference proteome</keyword>
<proteinExistence type="predicted"/>
<reference evidence="2" key="1">
    <citation type="submission" date="2023-07" db="EMBL/GenBank/DDBJ databases">
        <authorList>
            <consortium name="AG Swart"/>
            <person name="Singh M."/>
            <person name="Singh A."/>
            <person name="Seah K."/>
            <person name="Emmerich C."/>
        </authorList>
    </citation>
    <scope>NUCLEOTIDE SEQUENCE</scope>
    <source>
        <strain evidence="2">DP1</strain>
    </source>
</reference>
<evidence type="ECO:0000313" key="2">
    <source>
        <dbReference type="EMBL" id="CAI2369277.1"/>
    </source>
</evidence>
<comment type="caution">
    <text evidence="2">The sequence shown here is derived from an EMBL/GenBank/DDBJ whole genome shotgun (WGS) entry which is preliminary data.</text>
</comment>
<name>A0AAD1ULY1_EUPCR</name>
<keyword evidence="1" id="KW-0175">Coiled coil</keyword>
<dbReference type="EMBL" id="CAMPGE010010428">
    <property type="protein sequence ID" value="CAI2369277.1"/>
    <property type="molecule type" value="Genomic_DNA"/>
</dbReference>
<evidence type="ECO:0000313" key="3">
    <source>
        <dbReference type="Proteomes" id="UP001295684"/>
    </source>
</evidence>
<sequence length="397" mass="46307">MEQESKEEKKEYSEKMTKMHKEINNINKKLRQVFSTINCEVSNLKINVRLMVQKVIEILHNETGVKLVASFREILDRFTKDVPAGIIPSQRNNPERSTEKSLEIARLLCIISKKYFEIVSFKIRGRNIHFSGEKEEQLPSCRQNINQNLDLCSNREGPDMISFFKKKCLKSKILAEEIELLKKNEEREKATEIVKSRYSPKPDHPSGDDLVENTKQNYDSIDIFTDEEINLDKLGTMFLKIHKNSELKYSVLFDEFGEGNCIVIEFSKKMTIFIRVNATHTTPLACCFCAYREKNKRGRTLQPESKSSVKYFRSVQELGIEVMNHFVSTQKYPILYFIEWCWGFCKFLTLKCNDNESWMYFNAKYGFLPPDAISSSIPDEKLGAKVVHKSCKANYNW</sequence>
<evidence type="ECO:0000256" key="1">
    <source>
        <dbReference type="SAM" id="Coils"/>
    </source>
</evidence>
<gene>
    <name evidence="2" type="ORF">ECRASSUSDP1_LOCUS10575</name>
</gene>
<organism evidence="2 3">
    <name type="scientific">Euplotes crassus</name>
    <dbReference type="NCBI Taxonomy" id="5936"/>
    <lineage>
        <taxon>Eukaryota</taxon>
        <taxon>Sar</taxon>
        <taxon>Alveolata</taxon>
        <taxon>Ciliophora</taxon>
        <taxon>Intramacronucleata</taxon>
        <taxon>Spirotrichea</taxon>
        <taxon>Hypotrichia</taxon>
        <taxon>Euplotida</taxon>
        <taxon>Euplotidae</taxon>
        <taxon>Moneuplotes</taxon>
    </lineage>
</organism>